<dbReference type="Pfam" id="PF07929">
    <property type="entry name" value="PRiA4_ORF3"/>
    <property type="match status" value="1"/>
</dbReference>
<accession>A0A4V2UTN7</accession>
<dbReference type="InterPro" id="IPR012912">
    <property type="entry name" value="Plasmid_pRiA4b_Orf3-like"/>
</dbReference>
<dbReference type="OrthoDB" id="666725at2"/>
<evidence type="ECO:0000313" key="3">
    <source>
        <dbReference type="EMBL" id="TCS86902.1"/>
    </source>
</evidence>
<dbReference type="SUPFAM" id="SSF159941">
    <property type="entry name" value="MM3350-like"/>
    <property type="match status" value="1"/>
</dbReference>
<evidence type="ECO:0000256" key="1">
    <source>
        <dbReference type="SAM" id="MobiDB-lite"/>
    </source>
</evidence>
<reference evidence="3 4" key="1">
    <citation type="submission" date="2019-03" db="EMBL/GenBank/DDBJ databases">
        <title>Genomic Encyclopedia of Type Strains, Phase IV (KMG-IV): sequencing the most valuable type-strain genomes for metagenomic binning, comparative biology and taxonomic classification.</title>
        <authorList>
            <person name="Goeker M."/>
        </authorList>
    </citation>
    <scope>NUCLEOTIDE SEQUENCE [LARGE SCALE GENOMIC DNA]</scope>
    <source>
        <strain evidence="3 4">DSM 21100</strain>
    </source>
</reference>
<feature type="compositionally biased region" description="Acidic residues" evidence="1">
    <location>
        <begin position="147"/>
        <end position="157"/>
    </location>
</feature>
<keyword evidence="4" id="KW-1185">Reference proteome</keyword>
<dbReference type="AlphaFoldDB" id="A0A4V2UTN7"/>
<sequence length="202" mass="23436">MAVYRFRVAFEDYDGFRDIDIRSNQTFEDLHYAIHQAIGYKAEYASSFYVSNDQWHKGEEIALFPSEKKKAAGVNLMKDTKLSKFIDDPHQKFYYIFNFEQPLDFQVELIRIMIEADPKITYPHCVKSSGEAPKQFIVTTAPPAPGDEFEEDDLGPDDENKMDLEEFGIDQDEHETEADEHNDEFEGAEGDDIGFEDNEEDY</sequence>
<dbReference type="InterPro" id="IPR024047">
    <property type="entry name" value="MM3350-like_sf"/>
</dbReference>
<evidence type="ECO:0000259" key="2">
    <source>
        <dbReference type="Pfam" id="PF07929"/>
    </source>
</evidence>
<name>A0A4V2UTN7_9SPHI</name>
<feature type="compositionally biased region" description="Acidic residues" evidence="1">
    <location>
        <begin position="165"/>
        <end position="202"/>
    </location>
</feature>
<organism evidence="3 4">
    <name type="scientific">Anseongella ginsenosidimutans</name>
    <dbReference type="NCBI Taxonomy" id="496056"/>
    <lineage>
        <taxon>Bacteria</taxon>
        <taxon>Pseudomonadati</taxon>
        <taxon>Bacteroidota</taxon>
        <taxon>Sphingobacteriia</taxon>
        <taxon>Sphingobacteriales</taxon>
        <taxon>Sphingobacteriaceae</taxon>
        <taxon>Anseongella</taxon>
    </lineage>
</organism>
<protein>
    <submittedName>
        <fullName evidence="3">PRiA4b ORF-3-like protein</fullName>
    </submittedName>
</protein>
<dbReference type="Gene3D" id="3.10.290.30">
    <property type="entry name" value="MM3350-like"/>
    <property type="match status" value="1"/>
</dbReference>
<feature type="region of interest" description="Disordered" evidence="1">
    <location>
        <begin position="140"/>
        <end position="202"/>
    </location>
</feature>
<dbReference type="EMBL" id="SMAD01000006">
    <property type="protein sequence ID" value="TCS86902.1"/>
    <property type="molecule type" value="Genomic_DNA"/>
</dbReference>
<feature type="domain" description="Plasmid pRiA4b Orf3-like" evidence="2">
    <location>
        <begin position="6"/>
        <end position="134"/>
    </location>
</feature>
<dbReference type="Proteomes" id="UP000295807">
    <property type="component" value="Unassembled WGS sequence"/>
</dbReference>
<comment type="caution">
    <text evidence="3">The sequence shown here is derived from an EMBL/GenBank/DDBJ whole genome shotgun (WGS) entry which is preliminary data.</text>
</comment>
<gene>
    <name evidence="3" type="ORF">EDD80_106218</name>
</gene>
<dbReference type="RefSeq" id="WP_132129455.1">
    <property type="nucleotide sequence ID" value="NZ_CP042432.1"/>
</dbReference>
<proteinExistence type="predicted"/>
<evidence type="ECO:0000313" key="4">
    <source>
        <dbReference type="Proteomes" id="UP000295807"/>
    </source>
</evidence>